<dbReference type="GO" id="GO:0005524">
    <property type="term" value="F:ATP binding"/>
    <property type="evidence" value="ECO:0007669"/>
    <property type="project" value="UniProtKB-KW"/>
</dbReference>
<dbReference type="InterPro" id="IPR027417">
    <property type="entry name" value="P-loop_NTPase"/>
</dbReference>
<dbReference type="InterPro" id="IPR050763">
    <property type="entry name" value="ABC_transporter_ATP-binding"/>
</dbReference>
<dbReference type="Proteomes" id="UP000185478">
    <property type="component" value="Chromosome"/>
</dbReference>
<keyword evidence="5 10" id="KW-0067">ATP-binding</keyword>
<protein>
    <submittedName>
        <fullName evidence="10">Spermidine/putrescine ABC transporter ATP-binding protein</fullName>
    </submittedName>
</protein>
<comment type="subcellular location">
    <subcellularLocation>
        <location evidence="1">Cell membrane</location>
        <topology evidence="1">Peripheral membrane protein</topology>
    </subcellularLocation>
</comment>
<dbReference type="PROSITE" id="PS00211">
    <property type="entry name" value="ABC_TRANSPORTER_1"/>
    <property type="match status" value="1"/>
</dbReference>
<dbReference type="PANTHER" id="PTHR42711">
    <property type="entry name" value="ABC TRANSPORTER ATP-BINDING PROTEIN"/>
    <property type="match status" value="1"/>
</dbReference>
<dbReference type="Pfam" id="PF00005">
    <property type="entry name" value="ABC_tran"/>
    <property type="match status" value="1"/>
</dbReference>
<evidence type="ECO:0000313" key="10">
    <source>
        <dbReference type="EMBL" id="APT84801.1"/>
    </source>
</evidence>
<dbReference type="EMBL" id="CP009245">
    <property type="protein sequence ID" value="APT84801.1"/>
    <property type="molecule type" value="Genomic_DNA"/>
</dbReference>
<organism evidence="10 11">
    <name type="scientific">Corynebacterium aquilae DSM 44791</name>
    <dbReference type="NCBI Taxonomy" id="1431546"/>
    <lineage>
        <taxon>Bacteria</taxon>
        <taxon>Bacillati</taxon>
        <taxon>Actinomycetota</taxon>
        <taxon>Actinomycetes</taxon>
        <taxon>Mycobacteriales</taxon>
        <taxon>Corynebacteriaceae</taxon>
        <taxon>Corynebacterium</taxon>
    </lineage>
</organism>
<dbReference type="Gene3D" id="3.40.50.300">
    <property type="entry name" value="P-loop containing nucleotide triphosphate hydrolases"/>
    <property type="match status" value="1"/>
</dbReference>
<evidence type="ECO:0000256" key="4">
    <source>
        <dbReference type="ARBA" id="ARBA00022741"/>
    </source>
</evidence>
<reference evidence="10 11" key="1">
    <citation type="submission" date="2014-08" db="EMBL/GenBank/DDBJ databases">
        <title>Complete genome sequence of Corynebacterium aquilae S-613T(T) (=DSM 44791(T)), isolated from the choana of a healthy golden eagle.</title>
        <authorList>
            <person name="Ruckert C."/>
            <person name="Albersmeier A."/>
            <person name="Winkler A."/>
            <person name="Kalinowski J."/>
        </authorList>
    </citation>
    <scope>NUCLEOTIDE SEQUENCE [LARGE SCALE GENOMIC DNA]</scope>
    <source>
        <strain evidence="10 11">S-613</strain>
    </source>
</reference>
<accession>A0A1L7CG06</accession>
<dbReference type="STRING" id="1431546.CAQU_06675"/>
<evidence type="ECO:0000256" key="8">
    <source>
        <dbReference type="ARBA" id="ARBA00023251"/>
    </source>
</evidence>
<dbReference type="GO" id="GO:0005886">
    <property type="term" value="C:plasma membrane"/>
    <property type="evidence" value="ECO:0007669"/>
    <property type="project" value="UniProtKB-SubCell"/>
</dbReference>
<dbReference type="FunFam" id="3.40.50.300:FF:000589">
    <property type="entry name" value="ABC transporter, ATP-binding subunit"/>
    <property type="match status" value="1"/>
</dbReference>
<keyword evidence="3" id="KW-1003">Cell membrane</keyword>
<dbReference type="GO" id="GO:0016887">
    <property type="term" value="F:ATP hydrolysis activity"/>
    <property type="evidence" value="ECO:0007669"/>
    <property type="project" value="InterPro"/>
</dbReference>
<evidence type="ECO:0000256" key="5">
    <source>
        <dbReference type="ARBA" id="ARBA00022840"/>
    </source>
</evidence>
<keyword evidence="4" id="KW-0547">Nucleotide-binding</keyword>
<keyword evidence="7" id="KW-0472">Membrane</keyword>
<keyword evidence="11" id="KW-1185">Reference proteome</keyword>
<dbReference type="InterPro" id="IPR003593">
    <property type="entry name" value="AAA+_ATPase"/>
</dbReference>
<sequence>MKTPGTRPALELVDVTKTFGSVTAVDGLSFSAPPATVTALLGPNGAGKTTTIEMCEGFATPDRGTISVLGLDPSKDPQAVRRRIGIMLQGGGAYPGIRVKEMLQLVASYSAHPLDVDWLLETVGLSKHARTNYRRLSGGQQQRLSLACALVGRPELVFLDEPTAGMDAQSRLAVWEMISSLRQDGVTTILTTHLMDEAEALADNVVIIDHGQLVAQGTPDELTASTAAGQLSLATTSALDLERANTTLRASGVDSQLTPTRPLSYRVDSPPTPKLIKAIATAAAEQNVLIKDFSAAHRSLEDVFLNITGTKMRN</sequence>
<dbReference type="PANTHER" id="PTHR42711:SF16">
    <property type="entry name" value="ABC TRANSPORTER ATP-BINDING PROTEIN"/>
    <property type="match status" value="1"/>
</dbReference>
<gene>
    <name evidence="10" type="ORF">CAQU_06675</name>
</gene>
<evidence type="ECO:0000256" key="3">
    <source>
        <dbReference type="ARBA" id="ARBA00022475"/>
    </source>
</evidence>
<evidence type="ECO:0000256" key="2">
    <source>
        <dbReference type="ARBA" id="ARBA00022448"/>
    </source>
</evidence>
<evidence type="ECO:0000259" key="9">
    <source>
        <dbReference type="PROSITE" id="PS50893"/>
    </source>
</evidence>
<dbReference type="KEGG" id="caqu:CAQU_06675"/>
<dbReference type="GO" id="GO:0055085">
    <property type="term" value="P:transmembrane transport"/>
    <property type="evidence" value="ECO:0007669"/>
    <property type="project" value="UniProtKB-ARBA"/>
</dbReference>
<dbReference type="InterPro" id="IPR017871">
    <property type="entry name" value="ABC_transporter-like_CS"/>
</dbReference>
<proteinExistence type="predicted"/>
<dbReference type="GO" id="GO:0046677">
    <property type="term" value="P:response to antibiotic"/>
    <property type="evidence" value="ECO:0007669"/>
    <property type="project" value="UniProtKB-KW"/>
</dbReference>
<evidence type="ECO:0000256" key="1">
    <source>
        <dbReference type="ARBA" id="ARBA00004202"/>
    </source>
</evidence>
<evidence type="ECO:0000256" key="7">
    <source>
        <dbReference type="ARBA" id="ARBA00023136"/>
    </source>
</evidence>
<name>A0A1L7CG06_9CORY</name>
<dbReference type="CDD" id="cd03230">
    <property type="entry name" value="ABC_DR_subfamily_A"/>
    <property type="match status" value="1"/>
</dbReference>
<dbReference type="AlphaFoldDB" id="A0A1L7CG06"/>
<evidence type="ECO:0000256" key="6">
    <source>
        <dbReference type="ARBA" id="ARBA00022967"/>
    </source>
</evidence>
<dbReference type="InterPro" id="IPR003439">
    <property type="entry name" value="ABC_transporter-like_ATP-bd"/>
</dbReference>
<dbReference type="SMART" id="SM00382">
    <property type="entry name" value="AAA"/>
    <property type="match status" value="1"/>
</dbReference>
<keyword evidence="8" id="KW-0046">Antibiotic resistance</keyword>
<dbReference type="SUPFAM" id="SSF52540">
    <property type="entry name" value="P-loop containing nucleoside triphosphate hydrolases"/>
    <property type="match status" value="1"/>
</dbReference>
<keyword evidence="6" id="KW-1278">Translocase</keyword>
<evidence type="ECO:0000313" key="11">
    <source>
        <dbReference type="Proteomes" id="UP000185478"/>
    </source>
</evidence>
<feature type="domain" description="ABC transporter" evidence="9">
    <location>
        <begin position="10"/>
        <end position="235"/>
    </location>
</feature>
<dbReference type="OrthoDB" id="9804819at2"/>
<dbReference type="PROSITE" id="PS50893">
    <property type="entry name" value="ABC_TRANSPORTER_2"/>
    <property type="match status" value="1"/>
</dbReference>
<keyword evidence="2" id="KW-0813">Transport</keyword>